<reference evidence="3 4" key="1">
    <citation type="journal article" date="2015" name="Stand. Genomic Sci.">
        <title>Genomic Encyclopedia of Bacterial and Archaeal Type Strains, Phase III: the genomes of soil and plant-associated and newly described type strains.</title>
        <authorList>
            <person name="Whitman W.B."/>
            <person name="Woyke T."/>
            <person name="Klenk H.P."/>
            <person name="Zhou Y."/>
            <person name="Lilburn T.G."/>
            <person name="Beck B.J."/>
            <person name="De Vos P."/>
            <person name="Vandamme P."/>
            <person name="Eisen J.A."/>
            <person name="Garrity G."/>
            <person name="Hugenholtz P."/>
            <person name="Kyrpides N.C."/>
        </authorList>
    </citation>
    <scope>NUCLEOTIDE SEQUENCE [LARGE SCALE GENOMIC DNA]</scope>
    <source>
        <strain evidence="3 4">CGMCC 1.7271</strain>
    </source>
</reference>
<keyword evidence="4" id="KW-1185">Reference proteome</keyword>
<dbReference type="Gene3D" id="3.40.50.150">
    <property type="entry name" value="Vaccinia Virus protein VP39"/>
    <property type="match status" value="1"/>
</dbReference>
<gene>
    <name evidence="3" type="ORF">IQ13_3890</name>
</gene>
<dbReference type="InterPro" id="IPR029063">
    <property type="entry name" value="SAM-dependent_MTases_sf"/>
</dbReference>
<dbReference type="SUPFAM" id="SSF53335">
    <property type="entry name" value="S-adenosyl-L-methionine-dependent methyltransferases"/>
    <property type="match status" value="1"/>
</dbReference>
<accession>A0A562SDY9</accession>
<dbReference type="InterPro" id="IPR025714">
    <property type="entry name" value="Methyltranfer_dom"/>
</dbReference>
<proteinExistence type="predicted"/>
<dbReference type="CDD" id="cd02440">
    <property type="entry name" value="AdoMet_MTases"/>
    <property type="match status" value="1"/>
</dbReference>
<feature type="domain" description="Methyltransferase" evidence="2">
    <location>
        <begin position="82"/>
        <end position="175"/>
    </location>
</feature>
<evidence type="ECO:0000313" key="4">
    <source>
        <dbReference type="Proteomes" id="UP000316167"/>
    </source>
</evidence>
<name>A0A562SDY9_9BACT</name>
<organism evidence="3 4">
    <name type="scientific">Lacibacter cauensis</name>
    <dbReference type="NCBI Taxonomy" id="510947"/>
    <lineage>
        <taxon>Bacteria</taxon>
        <taxon>Pseudomonadati</taxon>
        <taxon>Bacteroidota</taxon>
        <taxon>Chitinophagia</taxon>
        <taxon>Chitinophagales</taxon>
        <taxon>Chitinophagaceae</taxon>
        <taxon>Lacibacter</taxon>
    </lineage>
</organism>
<evidence type="ECO:0000259" key="2">
    <source>
        <dbReference type="Pfam" id="PF13847"/>
    </source>
</evidence>
<dbReference type="GO" id="GO:0008168">
    <property type="term" value="F:methyltransferase activity"/>
    <property type="evidence" value="ECO:0007669"/>
    <property type="project" value="UniProtKB-KW"/>
</dbReference>
<evidence type="ECO:0000313" key="3">
    <source>
        <dbReference type="EMBL" id="TWI79485.1"/>
    </source>
</evidence>
<keyword evidence="1" id="KW-0175">Coiled coil</keyword>
<sequence length="226" mass="26246">MKLLNHIKYFYYIASNWSCKLGWFTFKKEIQGELKYRIDTTAAINVSRLKLKGNQLKHATEYMPVNYFTLEALLKRMPDAAKKGTFLDIGCGKGRAMCVAAAHGYNNVEGIDFAKELLDAAEKNLTRIKKQHSQLNYQLIWGDVNSLSIDDLVSTIFLFNPFDEVLMKQVIRKINNSLAKRPRRLFVLYCTPRFEELFFEEGFDVAFRIKKFNYLEGVILEKSNTQ</sequence>
<comment type="caution">
    <text evidence="3">The sequence shown here is derived from an EMBL/GenBank/DDBJ whole genome shotgun (WGS) entry which is preliminary data.</text>
</comment>
<dbReference type="Pfam" id="PF13847">
    <property type="entry name" value="Methyltransf_31"/>
    <property type="match status" value="1"/>
</dbReference>
<dbReference type="EMBL" id="VLLE01000006">
    <property type="protein sequence ID" value="TWI79485.1"/>
    <property type="molecule type" value="Genomic_DNA"/>
</dbReference>
<dbReference type="Proteomes" id="UP000316167">
    <property type="component" value="Unassembled WGS sequence"/>
</dbReference>
<feature type="coiled-coil region" evidence="1">
    <location>
        <begin position="111"/>
        <end position="138"/>
    </location>
</feature>
<dbReference type="OrthoDB" id="9780095at2"/>
<evidence type="ECO:0000256" key="1">
    <source>
        <dbReference type="SAM" id="Coils"/>
    </source>
</evidence>
<keyword evidence="3" id="KW-0489">Methyltransferase</keyword>
<dbReference type="GO" id="GO:0032259">
    <property type="term" value="P:methylation"/>
    <property type="evidence" value="ECO:0007669"/>
    <property type="project" value="UniProtKB-KW"/>
</dbReference>
<dbReference type="RefSeq" id="WP_144888288.1">
    <property type="nucleotide sequence ID" value="NZ_VLLE01000006.1"/>
</dbReference>
<protein>
    <submittedName>
        <fullName evidence="3">Methyltransferase family protein</fullName>
    </submittedName>
</protein>
<keyword evidence="3" id="KW-0808">Transferase</keyword>
<dbReference type="AlphaFoldDB" id="A0A562SDY9"/>